<dbReference type="PANTHER" id="PTHR45766:SF6">
    <property type="entry name" value="SWI_SNF-RELATED MATRIX-ASSOCIATED ACTIN-DEPENDENT REGULATOR OF CHROMATIN SUBFAMILY A-LIKE PROTEIN 1"/>
    <property type="match status" value="1"/>
</dbReference>
<dbReference type="GO" id="GO:0016787">
    <property type="term" value="F:hydrolase activity"/>
    <property type="evidence" value="ECO:0007669"/>
    <property type="project" value="UniProtKB-KW"/>
</dbReference>
<evidence type="ECO:0000256" key="5">
    <source>
        <dbReference type="SAM" id="MobiDB-lite"/>
    </source>
</evidence>
<feature type="region of interest" description="Disordered" evidence="5">
    <location>
        <begin position="706"/>
        <end position="735"/>
    </location>
</feature>
<dbReference type="Gene3D" id="3.40.50.10810">
    <property type="entry name" value="Tandem AAA-ATPase domain"/>
    <property type="match status" value="1"/>
</dbReference>
<sequence>MGHPGPLLGFVPMADTHAPDLAPGVTVEARDEEWLVTNVTSARDGKLVSLRGLSELVRDHTATLYTALDKVTRIDPAAVTVEPDASAGFRTTRLWIESMLRSTPVPLYQEELAVAEEMLADPLDYQLDAVKKALSSDNTRPRMLIADAVGLGKTLEIGMILAELIRRGRGERILVVTPRHVLEQFQQELWTRFSVPLVRLDSLGIQKVRQRLPISRNPFTYFPRVIVSMDTLKQAKYRTQLEKSRWDAVVIDEIHNFTNRGTQNNQLARTLAPTTEALLLASATPHNGDPDSFKEILRLLDPTSVLPSGEIDTSVARRLIIRRNRRSQEVAQVVGDKWADRDDPRHILVAPTEVERAIGEELKSTWTDPDSGRSPGENPLFGWTLTKANLSSPAALKETLANRLKAVAQKTGRRADDERAALERLAGLAERHLDEGSSKLDALVSYLEEIGVGPGKRNTTRAVVFSERVATLSWLKESLEERMGFKDGAVRILHGGLDDTEQLAIIDSFKRENSPIKVLVTGDVASEGVNLHEQCHHLVHFDIPWSLIRIQQRNGRIDRYGQRHTPQIVTLLLDPADESTPGDLHVLQRLVDREAEANHHLGDSSSLMGRYTAGEEEKVVQKILARERDFDEEVKTPEQAEEDARGLGSTADGADDISSLLDALGLSLEDIAADEGSSAAAPAGRQSLFPDEKTYLKEALNAAFHDQPSASHAGGGVSWRDHGNDTAELAPPPDLQRRLDFLPQDYVDYRHVKEKVVLATSETTGADLLERAKHGSSESTWPSAHYLGPLHPVTEWAVDRALANMSRKEIPAATADVDAPAVLLMGTLTNRRGQVISRSFIVSSPTDLGIMTADAIPDPVAWLRGCGLDERAINPRQAEVTEDDEKLVRRAVEAARGILSQTVEAADVDARRRIDEFTERADRWEELAEGATRGPQVKRSEQLIERERKLVSDFTPSPNPLIRPVVLLVPKR</sequence>
<dbReference type="InterPro" id="IPR038718">
    <property type="entry name" value="SNF2-like_sf"/>
</dbReference>
<dbReference type="InterPro" id="IPR000330">
    <property type="entry name" value="SNF2_N"/>
</dbReference>
<dbReference type="Gene3D" id="3.40.50.300">
    <property type="entry name" value="P-loop containing nucleotide triphosphate hydrolases"/>
    <property type="match status" value="1"/>
</dbReference>
<keyword evidence="4" id="KW-0067">ATP-binding</keyword>
<feature type="compositionally biased region" description="Basic and acidic residues" evidence="5">
    <location>
        <begin position="629"/>
        <end position="645"/>
    </location>
</feature>
<dbReference type="AlphaFoldDB" id="I7KIR0"/>
<dbReference type="InterPro" id="IPR001650">
    <property type="entry name" value="Helicase_C-like"/>
</dbReference>
<evidence type="ECO:0000256" key="4">
    <source>
        <dbReference type="ARBA" id="ARBA00022840"/>
    </source>
</evidence>
<dbReference type="SUPFAM" id="SSF52540">
    <property type="entry name" value="P-loop containing nucleoside triphosphate hydrolases"/>
    <property type="match status" value="2"/>
</dbReference>
<organism evidence="8 9">
    <name type="scientific">Corynebacterium otitidis ATCC 51513</name>
    <dbReference type="NCBI Taxonomy" id="883169"/>
    <lineage>
        <taxon>Bacteria</taxon>
        <taxon>Bacillati</taxon>
        <taxon>Actinomycetota</taxon>
        <taxon>Actinomycetes</taxon>
        <taxon>Mycobacteriales</taxon>
        <taxon>Corynebacteriaceae</taxon>
        <taxon>Corynebacterium</taxon>
    </lineage>
</organism>
<comment type="caution">
    <text evidence="8">The sequence shown here is derived from an EMBL/GenBank/DDBJ whole genome shotgun (WGS) entry which is preliminary data.</text>
</comment>
<dbReference type="CDD" id="cd18793">
    <property type="entry name" value="SF2_C_SNF"/>
    <property type="match status" value="1"/>
</dbReference>
<dbReference type="InterPro" id="IPR014001">
    <property type="entry name" value="Helicase_ATP-bd"/>
</dbReference>
<dbReference type="Pfam" id="PF00176">
    <property type="entry name" value="SNF2-rel_dom"/>
    <property type="match status" value="1"/>
</dbReference>
<proteinExistence type="predicted"/>
<dbReference type="CDD" id="cd18011">
    <property type="entry name" value="DEXDc_RapA"/>
    <property type="match status" value="1"/>
</dbReference>
<accession>I7KIR0</accession>
<evidence type="ECO:0000313" key="8">
    <source>
        <dbReference type="EMBL" id="CCI83090.1"/>
    </source>
</evidence>
<evidence type="ECO:0000313" key="9">
    <source>
        <dbReference type="Proteomes" id="UP000011016"/>
    </source>
</evidence>
<dbReference type="InterPro" id="IPR057342">
    <property type="entry name" value="DEXDc_RapA"/>
</dbReference>
<evidence type="ECO:0000259" key="7">
    <source>
        <dbReference type="PROSITE" id="PS51194"/>
    </source>
</evidence>
<evidence type="ECO:0000259" key="6">
    <source>
        <dbReference type="PROSITE" id="PS51192"/>
    </source>
</evidence>
<dbReference type="GO" id="GO:0005524">
    <property type="term" value="F:ATP binding"/>
    <property type="evidence" value="ECO:0007669"/>
    <property type="project" value="UniProtKB-KW"/>
</dbReference>
<evidence type="ECO:0000256" key="3">
    <source>
        <dbReference type="ARBA" id="ARBA00022806"/>
    </source>
</evidence>
<keyword evidence="2" id="KW-0378">Hydrolase</keyword>
<dbReference type="InterPro" id="IPR049730">
    <property type="entry name" value="SNF2/RAD54-like_C"/>
</dbReference>
<dbReference type="PROSITE" id="PS51194">
    <property type="entry name" value="HELICASE_CTER"/>
    <property type="match status" value="1"/>
</dbReference>
<feature type="domain" description="Helicase C-terminal" evidence="7">
    <location>
        <begin position="439"/>
        <end position="605"/>
    </location>
</feature>
<dbReference type="Proteomes" id="UP000011016">
    <property type="component" value="Unassembled WGS sequence"/>
</dbReference>
<dbReference type="EMBL" id="CAJZ01000047">
    <property type="protein sequence ID" value="CCI83090.1"/>
    <property type="molecule type" value="Genomic_DNA"/>
</dbReference>
<keyword evidence="3 8" id="KW-0347">Helicase</keyword>
<dbReference type="PROSITE" id="PS51192">
    <property type="entry name" value="HELICASE_ATP_BIND_1"/>
    <property type="match status" value="1"/>
</dbReference>
<keyword evidence="1" id="KW-0547">Nucleotide-binding</keyword>
<name>I7KIR0_9CORY</name>
<dbReference type="PANTHER" id="PTHR45766">
    <property type="entry name" value="DNA ANNEALING HELICASE AND ENDONUCLEASE ZRANB3 FAMILY MEMBER"/>
    <property type="match status" value="1"/>
</dbReference>
<protein>
    <submittedName>
        <fullName evidence="8">Helicase domain-containing protein</fullName>
    </submittedName>
</protein>
<dbReference type="InterPro" id="IPR027417">
    <property type="entry name" value="P-loop_NTPase"/>
</dbReference>
<dbReference type="Pfam" id="PF00271">
    <property type="entry name" value="Helicase_C"/>
    <property type="match status" value="1"/>
</dbReference>
<feature type="domain" description="Helicase ATP-binding" evidence="6">
    <location>
        <begin position="134"/>
        <end position="303"/>
    </location>
</feature>
<dbReference type="SMART" id="SM00487">
    <property type="entry name" value="DEXDc"/>
    <property type="match status" value="1"/>
</dbReference>
<reference evidence="8 9" key="1">
    <citation type="journal article" date="2012" name="J. Bacteriol.">
        <title>Draft Genome Sequence of Turicella otitidis ATCC 51513, Isolated from Middle Ear Fluid from a Child with Otitis Media.</title>
        <authorList>
            <person name="Brinkrolf K."/>
            <person name="Schneider J."/>
            <person name="Knecht M."/>
            <person name="Ruckert C."/>
            <person name="Tauch A."/>
        </authorList>
    </citation>
    <scope>NUCLEOTIDE SEQUENCE [LARGE SCALE GENOMIC DNA]</scope>
    <source>
        <strain evidence="8 9">ATCC 51513</strain>
    </source>
</reference>
<dbReference type="GO" id="GO:0004386">
    <property type="term" value="F:helicase activity"/>
    <property type="evidence" value="ECO:0007669"/>
    <property type="project" value="UniProtKB-KW"/>
</dbReference>
<feature type="region of interest" description="Disordered" evidence="5">
    <location>
        <begin position="629"/>
        <end position="652"/>
    </location>
</feature>
<dbReference type="SMART" id="SM00490">
    <property type="entry name" value="HELICc"/>
    <property type="match status" value="1"/>
</dbReference>
<evidence type="ECO:0000256" key="2">
    <source>
        <dbReference type="ARBA" id="ARBA00022801"/>
    </source>
</evidence>
<gene>
    <name evidence="8" type="ORF">BN46_0342</name>
</gene>
<evidence type="ECO:0000256" key="1">
    <source>
        <dbReference type="ARBA" id="ARBA00022741"/>
    </source>
</evidence>